<protein>
    <submittedName>
        <fullName evidence="1">Uncharacterized protein</fullName>
    </submittedName>
</protein>
<reference evidence="1" key="1">
    <citation type="submission" date="2022-03" db="EMBL/GenBank/DDBJ databases">
        <authorList>
            <person name="Alioto T."/>
            <person name="Alioto T."/>
            <person name="Gomez Garrido J."/>
        </authorList>
    </citation>
    <scope>NUCLEOTIDE SEQUENCE</scope>
</reference>
<proteinExistence type="predicted"/>
<evidence type="ECO:0000313" key="2">
    <source>
        <dbReference type="Proteomes" id="UP001295444"/>
    </source>
</evidence>
<feature type="non-terminal residue" evidence="1">
    <location>
        <position position="59"/>
    </location>
</feature>
<dbReference type="AlphaFoldDB" id="A0AAD1VZT5"/>
<accession>A0AAD1VZT5</accession>
<feature type="non-terminal residue" evidence="1">
    <location>
        <position position="1"/>
    </location>
</feature>
<evidence type="ECO:0000313" key="1">
    <source>
        <dbReference type="EMBL" id="CAH2276123.1"/>
    </source>
</evidence>
<name>A0AAD1VZT5_PELCU</name>
<gene>
    <name evidence="1" type="ORF">PECUL_23A060217</name>
</gene>
<organism evidence="1 2">
    <name type="scientific">Pelobates cultripes</name>
    <name type="common">Western spadefoot toad</name>
    <dbReference type="NCBI Taxonomy" id="61616"/>
    <lineage>
        <taxon>Eukaryota</taxon>
        <taxon>Metazoa</taxon>
        <taxon>Chordata</taxon>
        <taxon>Craniata</taxon>
        <taxon>Vertebrata</taxon>
        <taxon>Euteleostomi</taxon>
        <taxon>Amphibia</taxon>
        <taxon>Batrachia</taxon>
        <taxon>Anura</taxon>
        <taxon>Pelobatoidea</taxon>
        <taxon>Pelobatidae</taxon>
        <taxon>Pelobates</taxon>
    </lineage>
</organism>
<dbReference type="Proteomes" id="UP001295444">
    <property type="component" value="Chromosome 03"/>
</dbReference>
<keyword evidence="2" id="KW-1185">Reference proteome</keyword>
<dbReference type="EMBL" id="OW240914">
    <property type="protein sequence ID" value="CAH2276123.1"/>
    <property type="molecule type" value="Genomic_DNA"/>
</dbReference>
<sequence length="59" mass="6458">ILLQELQLPPGECNMAESVSLLFWSTQCARDNSATPLTMPGSSAGRQDLWCFQVGSCRL</sequence>